<feature type="region of interest" description="Disordered" evidence="12">
    <location>
        <begin position="36"/>
        <end position="60"/>
    </location>
</feature>
<evidence type="ECO:0000256" key="2">
    <source>
        <dbReference type="ARBA" id="ARBA00010205"/>
    </source>
</evidence>
<organism evidence="13 14">
    <name type="scientific">Macrostomum lignano</name>
    <dbReference type="NCBI Taxonomy" id="282301"/>
    <lineage>
        <taxon>Eukaryota</taxon>
        <taxon>Metazoa</taxon>
        <taxon>Spiralia</taxon>
        <taxon>Lophotrochozoa</taxon>
        <taxon>Platyhelminthes</taxon>
        <taxon>Rhabditophora</taxon>
        <taxon>Macrostomorpha</taxon>
        <taxon>Macrostomida</taxon>
        <taxon>Macrostomidae</taxon>
        <taxon>Macrostomum</taxon>
    </lineage>
</organism>
<dbReference type="PANTHER" id="PTHR12415:SF0">
    <property type="entry name" value="TYROSYL-DNA PHOSPHODIESTERASE 1"/>
    <property type="match status" value="1"/>
</dbReference>
<dbReference type="Pfam" id="PF06087">
    <property type="entry name" value="Tyr-DNA_phospho"/>
    <property type="match status" value="1"/>
</dbReference>
<keyword evidence="6" id="KW-0269">Exonuclease</keyword>
<keyword evidence="3" id="KW-0540">Nuclease</keyword>
<keyword evidence="14" id="KW-1185">Reference proteome</keyword>
<evidence type="ECO:0008006" key="15">
    <source>
        <dbReference type="Google" id="ProtNLM"/>
    </source>
</evidence>
<feature type="binding site" evidence="10">
    <location>
        <position position="427"/>
    </location>
    <ligand>
        <name>substrate</name>
    </ligand>
</feature>
<dbReference type="PANTHER" id="PTHR12415">
    <property type="entry name" value="TYROSYL-DNA PHOSPHODIESTERASE 1"/>
    <property type="match status" value="1"/>
</dbReference>
<evidence type="ECO:0000256" key="5">
    <source>
        <dbReference type="ARBA" id="ARBA00022801"/>
    </source>
</evidence>
<dbReference type="STRING" id="282301.A0A267H5V7"/>
<keyword evidence="5" id="KW-0378">Hydrolase</keyword>
<evidence type="ECO:0000313" key="14">
    <source>
        <dbReference type="Proteomes" id="UP000215902"/>
    </source>
</evidence>
<dbReference type="GO" id="GO:0006281">
    <property type="term" value="P:DNA repair"/>
    <property type="evidence" value="ECO:0007669"/>
    <property type="project" value="UniProtKB-KW"/>
</dbReference>
<comment type="caution">
    <text evidence="13">The sequence shown here is derived from an EMBL/GenBank/DDBJ whole genome shotgun (WGS) entry which is preliminary data.</text>
</comment>
<dbReference type="InterPro" id="IPR010347">
    <property type="entry name" value="Tdp1"/>
</dbReference>
<feature type="active site" description="Proton donor/acceptor" evidence="9">
    <location>
        <position position="425"/>
    </location>
</feature>
<evidence type="ECO:0000256" key="3">
    <source>
        <dbReference type="ARBA" id="ARBA00022722"/>
    </source>
</evidence>
<dbReference type="GO" id="GO:0003697">
    <property type="term" value="F:single-stranded DNA binding"/>
    <property type="evidence" value="ECO:0007669"/>
    <property type="project" value="TreeGrafter"/>
</dbReference>
<proteinExistence type="inferred from homology"/>
<feature type="binding site" evidence="10">
    <location>
        <position position="197"/>
    </location>
    <ligand>
        <name>substrate</name>
    </ligand>
</feature>
<evidence type="ECO:0000256" key="12">
    <source>
        <dbReference type="SAM" id="MobiDB-lite"/>
    </source>
</evidence>
<dbReference type="Gene3D" id="3.30.870.10">
    <property type="entry name" value="Endonuclease Chain A"/>
    <property type="match status" value="2"/>
</dbReference>
<dbReference type="OrthoDB" id="47785at2759"/>
<feature type="active site" description="Nucleophile" evidence="9">
    <location>
        <position position="195"/>
    </location>
</feature>
<evidence type="ECO:0000256" key="10">
    <source>
        <dbReference type="PIRSR" id="PIRSR610347-2"/>
    </source>
</evidence>
<comment type="subcellular location">
    <subcellularLocation>
        <location evidence="1">Nucleus</location>
    </subcellularLocation>
</comment>
<keyword evidence="8" id="KW-0539">Nucleus</keyword>
<evidence type="ECO:0000256" key="11">
    <source>
        <dbReference type="PIRSR" id="PIRSR610347-3"/>
    </source>
</evidence>
<reference evidence="13 14" key="1">
    <citation type="submission" date="2017-06" db="EMBL/GenBank/DDBJ databases">
        <title>A platform for efficient transgenesis in Macrostomum lignano, a flatworm model organism for stem cell research.</title>
        <authorList>
            <person name="Berezikov E."/>
        </authorList>
    </citation>
    <scope>NUCLEOTIDE SEQUENCE [LARGE SCALE GENOMIC DNA]</scope>
    <source>
        <strain evidence="13">DV1</strain>
        <tissue evidence="13">Whole organism</tissue>
    </source>
</reference>
<evidence type="ECO:0000256" key="8">
    <source>
        <dbReference type="ARBA" id="ARBA00023242"/>
    </source>
</evidence>
<feature type="site" description="Interaction with DNA" evidence="11">
    <location>
        <position position="452"/>
    </location>
</feature>
<dbReference type="EMBL" id="NIVC01000023">
    <property type="protein sequence ID" value="PAA93666.1"/>
    <property type="molecule type" value="Genomic_DNA"/>
</dbReference>
<evidence type="ECO:0000313" key="13">
    <source>
        <dbReference type="EMBL" id="PAA93666.1"/>
    </source>
</evidence>
<comment type="similarity">
    <text evidence="2">Belongs to the tyrosyl-DNA phosphodiesterase family.</text>
</comment>
<dbReference type="Proteomes" id="UP000215902">
    <property type="component" value="Unassembled WGS sequence"/>
</dbReference>
<keyword evidence="4" id="KW-0227">DNA damage</keyword>
<evidence type="ECO:0000256" key="4">
    <source>
        <dbReference type="ARBA" id="ARBA00022763"/>
    </source>
</evidence>
<gene>
    <name evidence="13" type="ORF">BOX15_Mlig021690g2</name>
</gene>
<accession>A0A267H5V7</accession>
<protein>
    <recommendedName>
        <fullName evidence="15">Tyrosyl-DNA phosphodiesterase</fullName>
    </recommendedName>
</protein>
<dbReference type="GO" id="GO:0004527">
    <property type="term" value="F:exonuclease activity"/>
    <property type="evidence" value="ECO:0007669"/>
    <property type="project" value="UniProtKB-KW"/>
</dbReference>
<feature type="region of interest" description="Disordered" evidence="12">
    <location>
        <begin position="1"/>
        <end position="23"/>
    </location>
</feature>
<dbReference type="GO" id="GO:0003690">
    <property type="term" value="F:double-stranded DNA binding"/>
    <property type="evidence" value="ECO:0007669"/>
    <property type="project" value="TreeGrafter"/>
</dbReference>
<evidence type="ECO:0000256" key="6">
    <source>
        <dbReference type="ARBA" id="ARBA00022839"/>
    </source>
</evidence>
<dbReference type="AlphaFoldDB" id="A0A267H5V7"/>
<sequence>MASSQSSRAASSSEADDFASASSSGAFCFKRKYSSQTVSESDDSEDAKSEDPVGASESVKTSAIKKKSRLSVADEAVEVGRTASSSSKSSIDFGLYVTKVSGLVEDKQSGQFTAYNLRDIISNHPSKLIESIQFNYLFEIDWLVAQYPKESRSAPLTLVHGSQGASKTDLDVEAMSHEHVNLVQARLDMPYGTHHSKLMILRYADGIRIVAHTANLIERDWHQKTQCGWLSPLLKPLAAEASSNDGDSPTNLRADLCRYLRRYRHPRVGRWADLIEACDCSGLRVFLIASCPGRHSADQLNEFGHLKLRQVLRQFDFGANSKDACLVGQFSSIGSLGSESSKWLTAEFMASLAAGGSPGGGGGGDGSALKLIYPTKDDVRQSLEGFPAGASLPYRQSVAKKQPWLNRFLHSWSASRSSRSRAMPHMKSYLRYSGGSGSPRLSWYLVTSANLSKAAWGSLEKKGTQLAIRSYELGVLFVARQFGLPNFSLEAANAAACISVPFDLPPCRYKATDKPWIVDLAYRDLPDAHGNIWCPPMCGN</sequence>
<evidence type="ECO:0000256" key="9">
    <source>
        <dbReference type="PIRSR" id="PIRSR610347-1"/>
    </source>
</evidence>
<evidence type="ECO:0000256" key="7">
    <source>
        <dbReference type="ARBA" id="ARBA00023204"/>
    </source>
</evidence>
<dbReference type="GO" id="GO:0005634">
    <property type="term" value="C:nucleus"/>
    <property type="evidence" value="ECO:0007669"/>
    <property type="project" value="UniProtKB-SubCell"/>
</dbReference>
<evidence type="ECO:0000256" key="1">
    <source>
        <dbReference type="ARBA" id="ARBA00004123"/>
    </source>
</evidence>
<name>A0A267H5V7_9PLAT</name>
<dbReference type="SUPFAM" id="SSF56024">
    <property type="entry name" value="Phospholipase D/nuclease"/>
    <property type="match status" value="2"/>
</dbReference>
<dbReference type="GO" id="GO:0017005">
    <property type="term" value="F:3'-tyrosyl-DNA phosphodiesterase activity"/>
    <property type="evidence" value="ECO:0007669"/>
    <property type="project" value="TreeGrafter"/>
</dbReference>
<keyword evidence="7" id="KW-0234">DNA repair</keyword>